<keyword evidence="1" id="KW-1133">Transmembrane helix</keyword>
<dbReference type="RefSeq" id="WP_209843292.1">
    <property type="nucleotide sequence ID" value="NZ_JAGGJP010000027.1"/>
</dbReference>
<keyword evidence="1" id="KW-0812">Transmembrane</keyword>
<dbReference type="InterPro" id="IPR021109">
    <property type="entry name" value="Peptidase_aspartic_dom_sf"/>
</dbReference>
<keyword evidence="2" id="KW-0645">Protease</keyword>
<name>A0ABW0SGS8_9RHOB</name>
<dbReference type="Proteomes" id="UP001596056">
    <property type="component" value="Unassembled WGS sequence"/>
</dbReference>
<dbReference type="InterPro" id="IPR034122">
    <property type="entry name" value="Retropepsin-like_bacterial"/>
</dbReference>
<keyword evidence="3" id="KW-1185">Reference proteome</keyword>
<dbReference type="SUPFAM" id="SSF50630">
    <property type="entry name" value="Acid proteases"/>
    <property type="match status" value="1"/>
</dbReference>
<evidence type="ECO:0000256" key="1">
    <source>
        <dbReference type="SAM" id="Phobius"/>
    </source>
</evidence>
<dbReference type="GO" id="GO:0006508">
    <property type="term" value="P:proteolysis"/>
    <property type="evidence" value="ECO:0007669"/>
    <property type="project" value="UniProtKB-KW"/>
</dbReference>
<comment type="caution">
    <text evidence="2">The sequence shown here is derived from an EMBL/GenBank/DDBJ whole genome shotgun (WGS) entry which is preliminary data.</text>
</comment>
<reference evidence="3" key="1">
    <citation type="journal article" date="2019" name="Int. J. Syst. Evol. Microbiol.">
        <title>The Global Catalogue of Microorganisms (GCM) 10K type strain sequencing project: providing services to taxonomists for standard genome sequencing and annotation.</title>
        <authorList>
            <consortium name="The Broad Institute Genomics Platform"/>
            <consortium name="The Broad Institute Genome Sequencing Center for Infectious Disease"/>
            <person name="Wu L."/>
            <person name="Ma J."/>
        </authorList>
    </citation>
    <scope>NUCLEOTIDE SEQUENCE [LARGE SCALE GENOMIC DNA]</scope>
    <source>
        <strain evidence="3">KACC 11588</strain>
    </source>
</reference>
<evidence type="ECO:0000313" key="2">
    <source>
        <dbReference type="EMBL" id="MFC5568243.1"/>
    </source>
</evidence>
<proteinExistence type="predicted"/>
<dbReference type="InterPro" id="IPR001969">
    <property type="entry name" value="Aspartic_peptidase_AS"/>
</dbReference>
<keyword evidence="2" id="KW-0378">Hydrolase</keyword>
<dbReference type="GO" id="GO:0008233">
    <property type="term" value="F:peptidase activity"/>
    <property type="evidence" value="ECO:0007669"/>
    <property type="project" value="UniProtKB-KW"/>
</dbReference>
<keyword evidence="1" id="KW-0472">Membrane</keyword>
<evidence type="ECO:0000313" key="3">
    <source>
        <dbReference type="Proteomes" id="UP001596056"/>
    </source>
</evidence>
<dbReference type="PROSITE" id="PS00141">
    <property type="entry name" value="ASP_PROTEASE"/>
    <property type="match status" value="1"/>
</dbReference>
<feature type="transmembrane region" description="Helical" evidence="1">
    <location>
        <begin position="6"/>
        <end position="26"/>
    </location>
</feature>
<organism evidence="2 3">
    <name type="scientific">Rubellimicrobium aerolatum</name>
    <dbReference type="NCBI Taxonomy" id="490979"/>
    <lineage>
        <taxon>Bacteria</taxon>
        <taxon>Pseudomonadati</taxon>
        <taxon>Pseudomonadota</taxon>
        <taxon>Alphaproteobacteria</taxon>
        <taxon>Rhodobacterales</taxon>
        <taxon>Roseobacteraceae</taxon>
        <taxon>Rubellimicrobium</taxon>
    </lineage>
</organism>
<dbReference type="Gene3D" id="2.40.70.10">
    <property type="entry name" value="Acid Proteases"/>
    <property type="match status" value="1"/>
</dbReference>
<accession>A0ABW0SGS8</accession>
<dbReference type="CDD" id="cd05483">
    <property type="entry name" value="retropepsin_like_bacteria"/>
    <property type="match status" value="1"/>
</dbReference>
<protein>
    <submittedName>
        <fullName evidence="2">TIGR02281 family clan AA aspartic protease</fullName>
    </submittedName>
</protein>
<dbReference type="Pfam" id="PF13975">
    <property type="entry name" value="gag-asp_proteas"/>
    <property type="match status" value="1"/>
</dbReference>
<gene>
    <name evidence="2" type="ORF">ACFPOC_17710</name>
</gene>
<sequence length="195" mass="20537">MSADDAASLLYLGLLLLLVAGSYLLASRGRMGQVLTQAAIWVLIFLGAIAAFGLWPEIRSAVVPNQQALVTPEGATVTVPRAMNGHYYLTLEVNGAPVVFTVDTGATDMVLSRADARAAGIDPEGLAYLGLAGTANGQVRTARVHLDTVALDGLIDRDVPAVVTDGELESSLLGMTYLDRFARLEIANGELVLTR</sequence>
<dbReference type="NCBIfam" id="TIGR02281">
    <property type="entry name" value="clan_AA_DTGA"/>
    <property type="match status" value="1"/>
</dbReference>
<dbReference type="EMBL" id="JBHSNA010000031">
    <property type="protein sequence ID" value="MFC5568243.1"/>
    <property type="molecule type" value="Genomic_DNA"/>
</dbReference>
<dbReference type="InterPro" id="IPR011969">
    <property type="entry name" value="Clan_AA_Asp_peptidase_C"/>
</dbReference>
<feature type="transmembrane region" description="Helical" evidence="1">
    <location>
        <begin position="38"/>
        <end position="55"/>
    </location>
</feature>